<reference evidence="8 9" key="1">
    <citation type="submission" date="2018-07" db="EMBL/GenBank/DDBJ databases">
        <title>Rhodosalinus sp. strain E84T genomic sequence and assembly.</title>
        <authorList>
            <person name="Liu Z.-W."/>
            <person name="Lu D.-C."/>
        </authorList>
    </citation>
    <scope>NUCLEOTIDE SEQUENCE [LARGE SCALE GENOMIC DNA]</scope>
    <source>
        <strain evidence="8 9">E84</strain>
    </source>
</reference>
<feature type="compositionally biased region" description="Acidic residues" evidence="5">
    <location>
        <begin position="617"/>
        <end position="627"/>
    </location>
</feature>
<dbReference type="PANTHER" id="PTHR30329">
    <property type="entry name" value="STATOR ELEMENT OF FLAGELLAR MOTOR COMPLEX"/>
    <property type="match status" value="1"/>
</dbReference>
<proteinExistence type="predicted"/>
<keyword evidence="9" id="KW-1185">Reference proteome</keyword>
<dbReference type="Pfam" id="PF00691">
    <property type="entry name" value="OmpA"/>
    <property type="match status" value="1"/>
</dbReference>
<dbReference type="SUPFAM" id="SSF103088">
    <property type="entry name" value="OmpA-like"/>
    <property type="match status" value="1"/>
</dbReference>
<evidence type="ECO:0000313" key="8">
    <source>
        <dbReference type="EMBL" id="RBI86725.1"/>
    </source>
</evidence>
<gene>
    <name evidence="8" type="ORF">DRV85_04700</name>
</gene>
<evidence type="ECO:0000259" key="7">
    <source>
        <dbReference type="PROSITE" id="PS51123"/>
    </source>
</evidence>
<evidence type="ECO:0000313" key="9">
    <source>
        <dbReference type="Proteomes" id="UP000253370"/>
    </source>
</evidence>
<dbReference type="Gene3D" id="3.40.1520.20">
    <property type="match status" value="2"/>
</dbReference>
<dbReference type="Gene3D" id="3.30.1330.60">
    <property type="entry name" value="OmpA-like domain"/>
    <property type="match status" value="1"/>
</dbReference>
<dbReference type="EMBL" id="QNTQ01000004">
    <property type="protein sequence ID" value="RBI86725.1"/>
    <property type="molecule type" value="Genomic_DNA"/>
</dbReference>
<protein>
    <recommendedName>
        <fullName evidence="7">OmpA-like domain-containing protein</fullName>
    </recommendedName>
</protein>
<comment type="subcellular location">
    <subcellularLocation>
        <location evidence="1">Cell outer membrane</location>
    </subcellularLocation>
</comment>
<organism evidence="8 9">
    <name type="scientific">Rhodosalinus halophilus</name>
    <dbReference type="NCBI Taxonomy" id="2259333"/>
    <lineage>
        <taxon>Bacteria</taxon>
        <taxon>Pseudomonadati</taxon>
        <taxon>Pseudomonadota</taxon>
        <taxon>Alphaproteobacteria</taxon>
        <taxon>Rhodobacterales</taxon>
        <taxon>Paracoccaceae</taxon>
        <taxon>Rhodosalinus</taxon>
    </lineage>
</organism>
<evidence type="ECO:0000256" key="2">
    <source>
        <dbReference type="ARBA" id="ARBA00023136"/>
    </source>
</evidence>
<evidence type="ECO:0000256" key="5">
    <source>
        <dbReference type="SAM" id="MobiDB-lite"/>
    </source>
</evidence>
<evidence type="ECO:0000256" key="6">
    <source>
        <dbReference type="SAM" id="SignalP"/>
    </source>
</evidence>
<dbReference type="CDD" id="cd07185">
    <property type="entry name" value="OmpA_C-like"/>
    <property type="match status" value="1"/>
</dbReference>
<evidence type="ECO:0000256" key="3">
    <source>
        <dbReference type="ARBA" id="ARBA00023237"/>
    </source>
</evidence>
<dbReference type="Pfam" id="PF04972">
    <property type="entry name" value="BON"/>
    <property type="match status" value="1"/>
</dbReference>
<comment type="caution">
    <text evidence="8">The sequence shown here is derived from an EMBL/GenBank/DDBJ whole genome shotgun (WGS) entry which is preliminary data.</text>
</comment>
<keyword evidence="6" id="KW-0732">Signal</keyword>
<dbReference type="GO" id="GO:0009279">
    <property type="term" value="C:cell outer membrane"/>
    <property type="evidence" value="ECO:0007669"/>
    <property type="project" value="UniProtKB-SubCell"/>
</dbReference>
<feature type="compositionally biased region" description="Basic and acidic residues" evidence="5">
    <location>
        <begin position="588"/>
        <end position="606"/>
    </location>
</feature>
<accession>A0A365UDE9</accession>
<evidence type="ECO:0000256" key="1">
    <source>
        <dbReference type="ARBA" id="ARBA00004442"/>
    </source>
</evidence>
<keyword evidence="3" id="KW-0998">Cell outer membrane</keyword>
<dbReference type="PROSITE" id="PS51123">
    <property type="entry name" value="OMPA_2"/>
    <property type="match status" value="1"/>
</dbReference>
<feature type="chain" id="PRO_5016802421" description="OmpA-like domain-containing protein" evidence="6">
    <location>
        <begin position="22"/>
        <end position="634"/>
    </location>
</feature>
<keyword evidence="2 4" id="KW-0472">Membrane</keyword>
<dbReference type="PANTHER" id="PTHR30329:SF21">
    <property type="entry name" value="LIPOPROTEIN YIAD-RELATED"/>
    <property type="match status" value="1"/>
</dbReference>
<dbReference type="InterPro" id="IPR006665">
    <property type="entry name" value="OmpA-like"/>
</dbReference>
<dbReference type="RefSeq" id="WP_113288275.1">
    <property type="nucleotide sequence ID" value="NZ_QNTQ01000004.1"/>
</dbReference>
<dbReference type="InterPro" id="IPR036737">
    <property type="entry name" value="OmpA-like_sf"/>
</dbReference>
<feature type="signal peptide" evidence="6">
    <location>
        <begin position="1"/>
        <end position="21"/>
    </location>
</feature>
<dbReference type="InterPro" id="IPR006664">
    <property type="entry name" value="OMP_bac"/>
</dbReference>
<dbReference type="InterPro" id="IPR007055">
    <property type="entry name" value="BON_dom"/>
</dbReference>
<dbReference type="Proteomes" id="UP000253370">
    <property type="component" value="Unassembled WGS sequence"/>
</dbReference>
<name>A0A365UDE9_9RHOB</name>
<dbReference type="OrthoDB" id="5525824at2"/>
<feature type="domain" description="OmpA-like" evidence="7">
    <location>
        <begin position="488"/>
        <end position="605"/>
    </location>
</feature>
<feature type="region of interest" description="Disordered" evidence="5">
    <location>
        <begin position="578"/>
        <end position="634"/>
    </location>
</feature>
<sequence>MRLSRLALPVLAFALALGVSAVTASFAVRLVEDASETEVRAALDREGIDWADVDAYGLQVYLLGTAPSEADRFRALSTAGKVVDAARVVDDVNVAESKPLAPPRFSIEILRHDSGLTLIGLVPASTDRAALVARAQEAAGEVPVSDLLEVADHPAPEGWRPALGAAFDALERLPRAKVSVAAGQVTVKGAAESEADRRRLEAELARAAPEDVSLALEISAPRPVISPFTLRFVKDASGARFDACAAASPEGRDRILRAAAAAGLEGKADCRIGLGVPSAQWPDAAERALGALDRLGGGTLTMTDAEIALVAQQGTDPERFERVVSELASTLPDVFALDAVLPEPPGAAEGEAGPTEFVATLSPEGAVQLRGPLASENARVITDSLARARFGSEAVHTSAEIDPDLPESWQTRVLAGLEGLAELERGALVVTPAGIELRGETGNAEASAEIAALVAEKLGGTQGLTLDVAYREELDPEAAQPTPEECVANLQGLLDGRKINFEPGSATLDSEARLILDDIAELLRRCGAIPLEIAGHTDSQGRESMNLELSQARAQAVLDELRNRRVLTASFRAEGYGESEPIADNSTEEGREANRRIEFRLIRSEADEPLESGAADGQEEPAGEDADTGGANEG</sequence>
<evidence type="ECO:0000256" key="4">
    <source>
        <dbReference type="PROSITE-ProRule" id="PRU00473"/>
    </source>
</evidence>
<dbReference type="PRINTS" id="PR01021">
    <property type="entry name" value="OMPADOMAIN"/>
</dbReference>
<dbReference type="InterPro" id="IPR050330">
    <property type="entry name" value="Bact_OuterMem_StrucFunc"/>
</dbReference>
<dbReference type="AlphaFoldDB" id="A0A365UDE9"/>